<protein>
    <submittedName>
        <fullName evidence="8">HIG1 domain-containing protein</fullName>
    </submittedName>
</protein>
<proteinExistence type="predicted"/>
<evidence type="ECO:0000313" key="7">
    <source>
        <dbReference type="Proteomes" id="UP000050761"/>
    </source>
</evidence>
<evidence type="ECO:0000256" key="4">
    <source>
        <dbReference type="ARBA" id="ARBA00023136"/>
    </source>
</evidence>
<evidence type="ECO:0000259" key="5">
    <source>
        <dbReference type="PROSITE" id="PS51503"/>
    </source>
</evidence>
<dbReference type="Proteomes" id="UP000050761">
    <property type="component" value="Unassembled WGS sequence"/>
</dbReference>
<keyword evidence="3" id="KW-1133">Transmembrane helix</keyword>
<evidence type="ECO:0000313" key="8">
    <source>
        <dbReference type="WBParaSite" id="HPBE_0002506901-mRNA-1"/>
    </source>
</evidence>
<sequence>MDAAGIRDDAEKHKSFYEWKKQHLTSDQVKLIMDNEGRFSGIPAIPSDIGYRGASGKETGGKEKSVVVSQVASNPGPILGMGLTPPPPLLGMLRSSFVGDKLGAQKHMQYRTMAKFFTVTALVAGVTFHGATYEDEEVPKSTAILHKR</sequence>
<keyword evidence="7" id="KW-1185">Reference proteome</keyword>
<reference evidence="6 7" key="1">
    <citation type="submission" date="2018-11" db="EMBL/GenBank/DDBJ databases">
        <authorList>
            <consortium name="Pathogen Informatics"/>
        </authorList>
    </citation>
    <scope>NUCLEOTIDE SEQUENCE [LARGE SCALE GENOMIC DNA]</scope>
</reference>
<evidence type="ECO:0000256" key="1">
    <source>
        <dbReference type="ARBA" id="ARBA00004173"/>
    </source>
</evidence>
<dbReference type="PROSITE" id="PS51503">
    <property type="entry name" value="HIG1"/>
    <property type="match status" value="1"/>
</dbReference>
<keyword evidence="4" id="KW-0472">Membrane</keyword>
<evidence type="ECO:0000256" key="2">
    <source>
        <dbReference type="ARBA" id="ARBA00022692"/>
    </source>
</evidence>
<accession>A0A3P8I016</accession>
<feature type="domain" description="HIG1" evidence="5">
    <location>
        <begin position="46"/>
        <end position="140"/>
    </location>
</feature>
<evidence type="ECO:0000256" key="3">
    <source>
        <dbReference type="ARBA" id="ARBA00022989"/>
    </source>
</evidence>
<comment type="subcellular location">
    <subcellularLocation>
        <location evidence="1">Mitochondrion</location>
    </subcellularLocation>
</comment>
<name>A0A183GQU9_HELPZ</name>
<accession>A0A183GQU9</accession>
<dbReference type="AlphaFoldDB" id="A0A183GQU9"/>
<dbReference type="OrthoDB" id="6604018at2759"/>
<dbReference type="GO" id="GO:0005739">
    <property type="term" value="C:mitochondrion"/>
    <property type="evidence" value="ECO:0007669"/>
    <property type="project" value="UniProtKB-SubCell"/>
</dbReference>
<organism evidence="7 8">
    <name type="scientific">Heligmosomoides polygyrus</name>
    <name type="common">Parasitic roundworm</name>
    <dbReference type="NCBI Taxonomy" id="6339"/>
    <lineage>
        <taxon>Eukaryota</taxon>
        <taxon>Metazoa</taxon>
        <taxon>Ecdysozoa</taxon>
        <taxon>Nematoda</taxon>
        <taxon>Chromadorea</taxon>
        <taxon>Rhabditida</taxon>
        <taxon>Rhabditina</taxon>
        <taxon>Rhabditomorpha</taxon>
        <taxon>Strongyloidea</taxon>
        <taxon>Heligmosomidae</taxon>
        <taxon>Heligmosomoides</taxon>
    </lineage>
</organism>
<dbReference type="WBParaSite" id="HPBE_0002506901-mRNA-1">
    <property type="protein sequence ID" value="HPBE_0002506901-mRNA-1"/>
    <property type="gene ID" value="HPBE_0002506901"/>
</dbReference>
<keyword evidence="2" id="KW-0812">Transmembrane</keyword>
<evidence type="ECO:0000313" key="6">
    <source>
        <dbReference type="EMBL" id="VDP48896.1"/>
    </source>
</evidence>
<dbReference type="EMBL" id="UZAH01037291">
    <property type="protein sequence ID" value="VDP48896.1"/>
    <property type="molecule type" value="Genomic_DNA"/>
</dbReference>
<gene>
    <name evidence="6" type="ORF">HPBE_LOCUS25068</name>
</gene>
<dbReference type="InterPro" id="IPR007667">
    <property type="entry name" value="Hypoxia_induced_domain"/>
</dbReference>
<reference evidence="8" key="2">
    <citation type="submission" date="2019-09" db="UniProtKB">
        <authorList>
            <consortium name="WormBaseParasite"/>
        </authorList>
    </citation>
    <scope>IDENTIFICATION</scope>
</reference>